<keyword evidence="2" id="KW-1185">Reference proteome</keyword>
<accession>A0A5B7E9F3</accession>
<organism evidence="1 2">
    <name type="scientific">Portunus trituberculatus</name>
    <name type="common">Swimming crab</name>
    <name type="synonym">Neptunus trituberculatus</name>
    <dbReference type="NCBI Taxonomy" id="210409"/>
    <lineage>
        <taxon>Eukaryota</taxon>
        <taxon>Metazoa</taxon>
        <taxon>Ecdysozoa</taxon>
        <taxon>Arthropoda</taxon>
        <taxon>Crustacea</taxon>
        <taxon>Multicrustacea</taxon>
        <taxon>Malacostraca</taxon>
        <taxon>Eumalacostraca</taxon>
        <taxon>Eucarida</taxon>
        <taxon>Decapoda</taxon>
        <taxon>Pleocyemata</taxon>
        <taxon>Brachyura</taxon>
        <taxon>Eubrachyura</taxon>
        <taxon>Portunoidea</taxon>
        <taxon>Portunidae</taxon>
        <taxon>Portuninae</taxon>
        <taxon>Portunus</taxon>
    </lineage>
</organism>
<protein>
    <submittedName>
        <fullName evidence="1">Uncharacterized protein</fullName>
    </submittedName>
</protein>
<dbReference type="Proteomes" id="UP000324222">
    <property type="component" value="Unassembled WGS sequence"/>
</dbReference>
<reference evidence="1 2" key="1">
    <citation type="submission" date="2019-05" db="EMBL/GenBank/DDBJ databases">
        <title>Another draft genome of Portunus trituberculatus and its Hox gene families provides insights of decapod evolution.</title>
        <authorList>
            <person name="Jeong J.-H."/>
            <person name="Song I."/>
            <person name="Kim S."/>
            <person name="Choi T."/>
            <person name="Kim D."/>
            <person name="Ryu S."/>
            <person name="Kim W."/>
        </authorList>
    </citation>
    <scope>NUCLEOTIDE SEQUENCE [LARGE SCALE GENOMIC DNA]</scope>
    <source>
        <tissue evidence="1">Muscle</tissue>
    </source>
</reference>
<comment type="caution">
    <text evidence="1">The sequence shown here is derived from an EMBL/GenBank/DDBJ whole genome shotgun (WGS) entry which is preliminary data.</text>
</comment>
<proteinExistence type="predicted"/>
<sequence>MFSAAHLAQMVYTVIHIIGAVISSKAEEALALIMHRGNTLEGLCGCGEDQLVPHGGWFSTPSNAGLHKITLDPVREPGQRAVTVERAGESCEVGEAIGIHLHYLIDIQLSGVGGNAGWDVLQPSPRAPHHRTLAVTLGWALLLHPQATHLVSCRKVDVGVSSSHGDRSLEHLD</sequence>
<name>A0A5B7E9F3_PORTR</name>
<dbReference type="EMBL" id="VSRR010002168">
    <property type="protein sequence ID" value="MPC29977.1"/>
    <property type="molecule type" value="Genomic_DNA"/>
</dbReference>
<evidence type="ECO:0000313" key="2">
    <source>
        <dbReference type="Proteomes" id="UP000324222"/>
    </source>
</evidence>
<gene>
    <name evidence="1" type="ORF">E2C01_023230</name>
</gene>
<dbReference type="AlphaFoldDB" id="A0A5B7E9F3"/>
<evidence type="ECO:0000313" key="1">
    <source>
        <dbReference type="EMBL" id="MPC29977.1"/>
    </source>
</evidence>